<feature type="compositionally biased region" description="Basic and acidic residues" evidence="2">
    <location>
        <begin position="1400"/>
        <end position="1419"/>
    </location>
</feature>
<feature type="compositionally biased region" description="Basic and acidic residues" evidence="2">
    <location>
        <begin position="1531"/>
        <end position="1542"/>
    </location>
</feature>
<feature type="compositionally biased region" description="Basic and acidic residues" evidence="2">
    <location>
        <begin position="1502"/>
        <end position="1516"/>
    </location>
</feature>
<feature type="transmembrane region" description="Helical" evidence="3">
    <location>
        <begin position="90"/>
        <end position="112"/>
    </location>
</feature>
<keyword evidence="1" id="KW-0067">ATP-binding</keyword>
<proteinExistence type="predicted"/>
<keyword evidence="3" id="KW-1133">Transmembrane helix</keyword>
<feature type="compositionally biased region" description="Low complexity" evidence="2">
    <location>
        <begin position="1798"/>
        <end position="1809"/>
    </location>
</feature>
<evidence type="ECO:0000256" key="1">
    <source>
        <dbReference type="PROSITE-ProRule" id="PRU10141"/>
    </source>
</evidence>
<dbReference type="PROSITE" id="PS00107">
    <property type="entry name" value="PROTEIN_KINASE_ATP"/>
    <property type="match status" value="1"/>
</dbReference>
<feature type="compositionally biased region" description="Polar residues" evidence="2">
    <location>
        <begin position="468"/>
        <end position="480"/>
    </location>
</feature>
<dbReference type="PANTHER" id="PTHR24417:SF9">
    <property type="entry name" value="SERINE_THREONINE-PROTEIN KINASE LMTK1 ISOFORM X1"/>
    <property type="match status" value="1"/>
</dbReference>
<feature type="compositionally biased region" description="Low complexity" evidence="2">
    <location>
        <begin position="675"/>
        <end position="697"/>
    </location>
</feature>
<feature type="compositionally biased region" description="Acidic residues" evidence="2">
    <location>
        <begin position="1632"/>
        <end position="1643"/>
    </location>
</feature>
<feature type="domain" description="Protein kinase" evidence="4">
    <location>
        <begin position="176"/>
        <end position="446"/>
    </location>
</feature>
<evidence type="ECO:0000256" key="2">
    <source>
        <dbReference type="SAM" id="MobiDB-lite"/>
    </source>
</evidence>
<dbReference type="InterPro" id="IPR017441">
    <property type="entry name" value="Protein_kinase_ATP_BS"/>
</dbReference>
<feature type="compositionally biased region" description="Low complexity" evidence="2">
    <location>
        <begin position="1732"/>
        <end position="1743"/>
    </location>
</feature>
<dbReference type="InterPro" id="IPR008266">
    <property type="entry name" value="Tyr_kinase_AS"/>
</dbReference>
<name>A0ABM3EX97_SALSA</name>
<feature type="region of interest" description="Disordered" evidence="2">
    <location>
        <begin position="1720"/>
        <end position="1872"/>
    </location>
</feature>
<feature type="compositionally biased region" description="Basic and acidic residues" evidence="2">
    <location>
        <begin position="1768"/>
        <end position="1778"/>
    </location>
</feature>
<organism evidence="5 6">
    <name type="scientific">Salmo salar</name>
    <name type="common">Atlantic salmon</name>
    <dbReference type="NCBI Taxonomy" id="8030"/>
    <lineage>
        <taxon>Eukaryota</taxon>
        <taxon>Metazoa</taxon>
        <taxon>Chordata</taxon>
        <taxon>Craniata</taxon>
        <taxon>Vertebrata</taxon>
        <taxon>Euteleostomi</taxon>
        <taxon>Actinopterygii</taxon>
        <taxon>Neopterygii</taxon>
        <taxon>Teleostei</taxon>
        <taxon>Protacanthopterygii</taxon>
        <taxon>Salmoniformes</taxon>
        <taxon>Salmonidae</taxon>
        <taxon>Salmoninae</taxon>
        <taxon>Salmo</taxon>
    </lineage>
</organism>
<feature type="region of interest" description="Disordered" evidence="2">
    <location>
        <begin position="1186"/>
        <end position="1207"/>
    </location>
</feature>
<feature type="region of interest" description="Disordered" evidence="2">
    <location>
        <begin position="1624"/>
        <end position="1664"/>
    </location>
</feature>
<feature type="compositionally biased region" description="Low complexity" evidence="2">
    <location>
        <begin position="1831"/>
        <end position="1850"/>
    </location>
</feature>
<feature type="compositionally biased region" description="Basic residues" evidence="2">
    <location>
        <begin position="1755"/>
        <end position="1767"/>
    </location>
</feature>
<feature type="compositionally biased region" description="Polar residues" evidence="2">
    <location>
        <begin position="1521"/>
        <end position="1530"/>
    </location>
</feature>
<feature type="compositionally biased region" description="Pro residues" evidence="2">
    <location>
        <begin position="1814"/>
        <end position="1824"/>
    </location>
</feature>
<dbReference type="PROSITE" id="PS00109">
    <property type="entry name" value="PROTEIN_KINASE_TYR"/>
    <property type="match status" value="1"/>
</dbReference>
<accession>A0ABM3EX97</accession>
<feature type="region of interest" description="Disordered" evidence="2">
    <location>
        <begin position="468"/>
        <end position="512"/>
    </location>
</feature>
<keyword evidence="3" id="KW-0472">Membrane</keyword>
<keyword evidence="5" id="KW-1185">Reference proteome</keyword>
<evidence type="ECO:0000313" key="6">
    <source>
        <dbReference type="RefSeq" id="XP_045575688.1"/>
    </source>
</evidence>
<keyword evidence="6" id="KW-0808">Transferase</keyword>
<dbReference type="InterPro" id="IPR001245">
    <property type="entry name" value="Ser-Thr/Tyr_kinase_cat_dom"/>
</dbReference>
<dbReference type="InterPro" id="IPR011009">
    <property type="entry name" value="Kinase-like_dom_sf"/>
</dbReference>
<dbReference type="PANTHER" id="PTHR24417">
    <property type="entry name" value="SERINE/THREONINE-PROTEIN KINASE LMTK1"/>
    <property type="match status" value="1"/>
</dbReference>
<dbReference type="SUPFAM" id="SSF56112">
    <property type="entry name" value="Protein kinase-like (PK-like)"/>
    <property type="match status" value="1"/>
</dbReference>
<evidence type="ECO:0000313" key="5">
    <source>
        <dbReference type="Proteomes" id="UP001652741"/>
    </source>
</evidence>
<reference evidence="6" key="1">
    <citation type="submission" date="2025-08" db="UniProtKB">
        <authorList>
            <consortium name="RefSeq"/>
        </authorList>
    </citation>
    <scope>IDENTIFICATION</scope>
</reference>
<dbReference type="Pfam" id="PF07714">
    <property type="entry name" value="PK_Tyr_Ser-Thr"/>
    <property type="match status" value="1"/>
</dbReference>
<dbReference type="GeneID" id="106594314"/>
<dbReference type="Proteomes" id="UP001652741">
    <property type="component" value="Chromosome ssa06"/>
</dbReference>
<sequence>MTSESGWKTYNLQYSTGKSILHPVTAYCLLPCCCCCVNTLTVRHSVYERLLNDLNVNVIFVVVVVINHGISSCSVDGAPLSELSWPSSLAVVAVSFSGLFTFVFLMLACLCCKKGHIGFKEFENTEGEEYQADLASSQNGPEVYILPLTEVSMPVSKQPGRSIQLLKSSELGRHSLLYVKEIGHGWFGKVLLGEVNAGLSTTQVVVKELKASASVQDQMHFLEEAQPYRALQNPALLQCLAQCSEVTPYLLVMEFCPLGDLKSYLRSCRAADSVTPDPLTLQRMACEIASGLLHLHKHNFIHSDLALRNCLLTSEMTVKIGDYGLSHSRYKDDYFVTPDQIWVPLRWIAPELIDEVHGNLLVVDQTKDSNVWSLGVTIWELFELGNQPYRHYTDRQVLTYAVKEQQLKLTRPRLKVPLAERWYEVMQFCWLQPEQRPNSEEVHLLLTYLCAKGASAVQEDFEQRWNSLRPNLTGSTTHSHTGPAPPPLAQTTVAAPARPPIPGDVELEPASTSRNSFPLLEHFSQDSFHSDSGDDILTVTETSYGGLNFEYKWEQARAEQPYCSSSTSGPLGQGNPHYQDVYYPVGNTSTSGSCKGDGRGGGLALGVSPSYYESDHSGSGSGSGVGVVPVLSAHSPSVGSEYYIRIEEPVVCNINLDDSVVDYSPGLEAEDGSLSSGSRTPQPQSQSQPSAYWSAAAGDSSGGKHSTYDNSPAVSLTMEPLLRQTASTASPVELGRSHQYFSPNQRQAFYCEQSPIRETCCQSPEDTPIISQLNLHHPMGRLETPLGSSHSQCLSSPSLGHCDPYLEASQGFTTTARRTVSEGYYDMMGPLRKTLPMANHISIDVETGDGGLLVGGRRRGESDNGDIDDGDLFSEREATNWTSNHSANNNSMTFDLRQTGQSQDSYLDLHYNNTSTHSSTVTGSCNSSNMCQQHSSRAFSYMEATGRESAVCSSSSRPSEGSSATTYSHLCHGARDKPVCLSDHSTLDHLRGVAVDSLSSSSVAVKCVNLKGGVKDSVPTTKTTTTVSVEGHSKTPSLITGERQFSHPKMIPEPGYIQSPSTYMELDTGTGLSTKAALTEKQGVNVWEIPSHVKDIRGPAEVISGGVGERRLGMGLAHPEGVLLEPVGSLFEASRGLDSGLEMAGHSSISLVDISNCSYDDEDDDITDITSGILADYSLDYADEVGDDLSPAHHPHGRSLQNPVGTPDSVDTLNMLSLSLSVTTTSPCEAFSLDDVFLHPSSSLSSSFTSSSLLPKSLDSGYDTENNESPEFILKEGGGNGEFLLDCEGNHQQHPVLGGSHPVRGGVSLGPRSDQMVLQQVDLGDGVGVSLCTSSSSGSTELQLKGLSDKNPFMDSAYFSDYDAENERSPQDEGSNFFTSPGDKKDFVGHTASKQRIRSARRDELQPQTEREDGYRDLTDLTGNTNGVVVFDTTTGSSPSSAPGPRLSMLAPFPPQMGGCLAKESAPDDAVGLESEHSGEEPASGCSSTMVSEGSSTVQEASARHPDQDNHHRASEDDYSPIQSLGSDSTIDYREEVMKEKEEDGEGEQGSTEEDMPEFNQVDEDGENGERGGEEEEYEELEEENEEEEKAGYSRHQNGPVGLLTSSPSLLSCSPSLQELCREVERRAPLTEGEESDDSESEEELRSYNLQEELSEEDSEGEVMGVPVVVSDSSGARNLRSLLKMPTLLTQSFCDELDRKKKAVSFFDDVTVFLFDQESPTGELADFTFPPGAESSGQASGGENPQPDLQPHSTMGHHYHPTMGHHLHPPDRAPHASEDSDGNMSEEGGGFEWEDDIPLMTSPLSSPSTAEPPVSDPIPVPAAKPPDDKPVAVTAASQFSRFSVSRSRFSITHVPNPDMNSAGGTSEDGERQ</sequence>
<feature type="compositionally biased region" description="Low complexity" evidence="2">
    <location>
        <begin position="1603"/>
        <end position="1612"/>
    </location>
</feature>
<evidence type="ECO:0000256" key="3">
    <source>
        <dbReference type="SAM" id="Phobius"/>
    </source>
</evidence>
<keyword evidence="1" id="KW-0547">Nucleotide-binding</keyword>
<feature type="transmembrane region" description="Helical" evidence="3">
    <location>
        <begin position="54"/>
        <end position="70"/>
    </location>
</feature>
<gene>
    <name evidence="6" type="primary">LOC106594314</name>
</gene>
<feature type="binding site" evidence="1">
    <location>
        <position position="207"/>
    </location>
    <ligand>
        <name>ATP</name>
        <dbReference type="ChEBI" id="CHEBI:30616"/>
    </ligand>
</feature>
<feature type="region of interest" description="Disordered" evidence="2">
    <location>
        <begin position="1364"/>
        <end position="1421"/>
    </location>
</feature>
<keyword evidence="6" id="KW-0418">Kinase</keyword>
<dbReference type="PROSITE" id="PS50011">
    <property type="entry name" value="PROTEIN_KINASE_DOM"/>
    <property type="match status" value="1"/>
</dbReference>
<feature type="compositionally biased region" description="Acidic residues" evidence="2">
    <location>
        <begin position="1543"/>
        <end position="1589"/>
    </location>
</feature>
<keyword evidence="3" id="KW-0812">Transmembrane</keyword>
<dbReference type="RefSeq" id="XP_045575688.1">
    <property type="nucleotide sequence ID" value="XM_045719732.1"/>
</dbReference>
<feature type="region of interest" description="Disordered" evidence="2">
    <location>
        <begin position="1460"/>
        <end position="1612"/>
    </location>
</feature>
<feature type="compositionally biased region" description="Polar residues" evidence="2">
    <location>
        <begin position="1485"/>
        <end position="1500"/>
    </location>
</feature>
<protein>
    <submittedName>
        <fullName evidence="6">Serine/threonine-protein kinase LMTK1 isoform X1</fullName>
    </submittedName>
</protein>
<dbReference type="InterPro" id="IPR000719">
    <property type="entry name" value="Prot_kinase_dom"/>
</dbReference>
<feature type="region of interest" description="Disordered" evidence="2">
    <location>
        <begin position="663"/>
        <end position="712"/>
    </location>
</feature>
<feature type="transmembrane region" description="Helical" evidence="3">
    <location>
        <begin position="20"/>
        <end position="42"/>
    </location>
</feature>
<dbReference type="PRINTS" id="PR00109">
    <property type="entry name" value="TYRKINASE"/>
</dbReference>
<dbReference type="Gene3D" id="1.10.510.10">
    <property type="entry name" value="Transferase(Phosphotransferase) domain 1"/>
    <property type="match status" value="1"/>
</dbReference>
<evidence type="ECO:0000259" key="4">
    <source>
        <dbReference type="PROSITE" id="PS50011"/>
    </source>
</evidence>